<protein>
    <submittedName>
        <fullName evidence="3">TIGR03503 family protein</fullName>
    </submittedName>
</protein>
<gene>
    <name evidence="3" type="ORF">GCM10009114_23540</name>
</gene>
<keyword evidence="2" id="KW-0472">Membrane</keyword>
<keyword evidence="2" id="KW-0812">Transmembrane</keyword>
<dbReference type="NCBIfam" id="TIGR03503">
    <property type="entry name" value="TIGR03503 family protein"/>
    <property type="match status" value="1"/>
</dbReference>
<dbReference type="EMBL" id="BAAAFD010000006">
    <property type="protein sequence ID" value="GAA0857497.1"/>
    <property type="molecule type" value="Genomic_DNA"/>
</dbReference>
<evidence type="ECO:0000256" key="2">
    <source>
        <dbReference type="SAM" id="Phobius"/>
    </source>
</evidence>
<reference evidence="4" key="1">
    <citation type="journal article" date="2019" name="Int. J. Syst. Evol. Microbiol.">
        <title>The Global Catalogue of Microorganisms (GCM) 10K type strain sequencing project: providing services to taxonomists for standard genome sequencing and annotation.</title>
        <authorList>
            <consortium name="The Broad Institute Genomics Platform"/>
            <consortium name="The Broad Institute Genome Sequencing Center for Infectious Disease"/>
            <person name="Wu L."/>
            <person name="Ma J."/>
        </authorList>
    </citation>
    <scope>NUCLEOTIDE SEQUENCE [LARGE SCALE GENOMIC DNA]</scope>
    <source>
        <strain evidence="4">JCM 15896</strain>
    </source>
</reference>
<dbReference type="InterPro" id="IPR020010">
    <property type="entry name" value="CHP03503"/>
</dbReference>
<comment type="caution">
    <text evidence="3">The sequence shown here is derived from an EMBL/GenBank/DDBJ whole genome shotgun (WGS) entry which is preliminary data.</text>
</comment>
<organism evidence="3 4">
    <name type="scientific">Aliiglaciecola litoralis</name>
    <dbReference type="NCBI Taxonomy" id="582857"/>
    <lineage>
        <taxon>Bacteria</taxon>
        <taxon>Pseudomonadati</taxon>
        <taxon>Pseudomonadota</taxon>
        <taxon>Gammaproteobacteria</taxon>
        <taxon>Alteromonadales</taxon>
        <taxon>Alteromonadaceae</taxon>
        <taxon>Aliiglaciecola</taxon>
    </lineage>
</organism>
<keyword evidence="2" id="KW-1133">Transmembrane helix</keyword>
<accession>A0ABP3X0P8</accession>
<keyword evidence="4" id="KW-1185">Reference proteome</keyword>
<evidence type="ECO:0000256" key="1">
    <source>
        <dbReference type="SAM" id="MobiDB-lite"/>
    </source>
</evidence>
<evidence type="ECO:0000313" key="4">
    <source>
        <dbReference type="Proteomes" id="UP001500359"/>
    </source>
</evidence>
<dbReference type="Proteomes" id="UP001500359">
    <property type="component" value="Unassembled WGS sequence"/>
</dbReference>
<feature type="transmembrane region" description="Helical" evidence="2">
    <location>
        <begin position="389"/>
        <end position="413"/>
    </location>
</feature>
<evidence type="ECO:0000313" key="3">
    <source>
        <dbReference type="EMBL" id="GAA0857497.1"/>
    </source>
</evidence>
<proteinExistence type="predicted"/>
<dbReference type="RefSeq" id="WP_425542571.1">
    <property type="nucleotide sequence ID" value="NZ_BAAAFD010000006.1"/>
</dbReference>
<feature type="region of interest" description="Disordered" evidence="1">
    <location>
        <begin position="443"/>
        <end position="472"/>
    </location>
</feature>
<name>A0ABP3X0P8_9ALTE</name>
<sequence>MCCSTYAVAQATSDSKSEQTSQPLVELGDEFHNSIKLLSNRFRIDYKVEEITMVFFREYGSAPIVLVQPDGSKLFQSEADGENLFWYDASTYDLINIKNPTPGPWQAVGQILPNSRIMVISDIELHADPLPEVLFSGEILKQTARLTNGGEPIDDPEIRDVVSLEIKFVSTNNPNFNNFGAEAQTIAVFEDNGRGMDERPLDGIFTGQFNLSVANGQWSPVFVVSTPMLSREQVDPPLMLYPNPIKINMIEDGGGDGYHKLVVDAEREFVDMESLLIDGKVRFPNGDVQNFSLTQQIPDAREYLIVNYEAGVYRIKLTAYGNTKSGRDFILDVPEYTYLVEEPVVAEPAVEVSDTSTNSGDSASLVEAGSQLASDGMDDTEQDEMSPGLFWGLIIGINSFILIVGGGLLWFFLRPAKASLPQEELTEATESIGLLEKIRNLRSKKSKQEPSPQVDKPADEAGIIDLSLPKDN</sequence>